<reference evidence="1 2" key="1">
    <citation type="submission" date="2024-11" db="EMBL/GenBank/DDBJ databases">
        <title>A near-complete genome assembly of Cinchona calisaya.</title>
        <authorList>
            <person name="Lian D.C."/>
            <person name="Zhao X.W."/>
            <person name="Wei L."/>
        </authorList>
    </citation>
    <scope>NUCLEOTIDE SEQUENCE [LARGE SCALE GENOMIC DNA]</scope>
    <source>
        <tissue evidence="1">Nenye</tissue>
    </source>
</reference>
<organism evidence="1 2">
    <name type="scientific">Cinchona calisaya</name>
    <dbReference type="NCBI Taxonomy" id="153742"/>
    <lineage>
        <taxon>Eukaryota</taxon>
        <taxon>Viridiplantae</taxon>
        <taxon>Streptophyta</taxon>
        <taxon>Embryophyta</taxon>
        <taxon>Tracheophyta</taxon>
        <taxon>Spermatophyta</taxon>
        <taxon>Magnoliopsida</taxon>
        <taxon>eudicotyledons</taxon>
        <taxon>Gunneridae</taxon>
        <taxon>Pentapetalae</taxon>
        <taxon>asterids</taxon>
        <taxon>lamiids</taxon>
        <taxon>Gentianales</taxon>
        <taxon>Rubiaceae</taxon>
        <taxon>Cinchonoideae</taxon>
        <taxon>Cinchoneae</taxon>
        <taxon>Cinchona</taxon>
    </lineage>
</organism>
<sequence length="121" mass="13027">MGGKPDGEKVAKVLEKYGGPPNCGDGIMVRNKEEIFLARLIECVDVVSNPMFLNLDRRVPSAVSSLLFNWLNRFNHSDGRNDGCQKGIGAGTPSLGAELGLSEFSIEGDTEQAIMILASPF</sequence>
<keyword evidence="2" id="KW-1185">Reference proteome</keyword>
<evidence type="ECO:0000313" key="2">
    <source>
        <dbReference type="Proteomes" id="UP001630127"/>
    </source>
</evidence>
<dbReference type="Proteomes" id="UP001630127">
    <property type="component" value="Unassembled WGS sequence"/>
</dbReference>
<accession>A0ABD2Y2I0</accession>
<evidence type="ECO:0000313" key="1">
    <source>
        <dbReference type="EMBL" id="KAL3501747.1"/>
    </source>
</evidence>
<gene>
    <name evidence="1" type="ORF">ACH5RR_036196</name>
</gene>
<proteinExistence type="predicted"/>
<dbReference type="EMBL" id="JBJUIK010000015">
    <property type="protein sequence ID" value="KAL3501747.1"/>
    <property type="molecule type" value="Genomic_DNA"/>
</dbReference>
<protein>
    <submittedName>
        <fullName evidence="1">Uncharacterized protein</fullName>
    </submittedName>
</protein>
<dbReference type="AlphaFoldDB" id="A0ABD2Y2I0"/>
<name>A0ABD2Y2I0_9GENT</name>
<comment type="caution">
    <text evidence="1">The sequence shown here is derived from an EMBL/GenBank/DDBJ whole genome shotgun (WGS) entry which is preliminary data.</text>
</comment>